<reference evidence="1 2" key="1">
    <citation type="journal article" date="2023" name="Int. J. Syst. Evol. Microbiol.">
        <title>Arthrobacter vasquezii sp. nov., isolated from a soil sample from Union Glacier, Antarctica.</title>
        <authorList>
            <person name="Valenzuela-Ibaceta F."/>
            <person name="Carrasco V."/>
            <person name="Lagos-Moraga S."/>
            <person name="Dietz-Vargas C."/>
            <person name="Navarro C.A."/>
            <person name="Perez-Donoso J.M."/>
        </authorList>
    </citation>
    <scope>NUCLEOTIDE SEQUENCE [LARGE SCALE GENOMIC DNA]</scope>
    <source>
        <strain evidence="1 2">EH-1B-1</strain>
    </source>
</reference>
<comment type="caution">
    <text evidence="1">The sequence shown here is derived from an EMBL/GenBank/DDBJ whole genome shotgun (WGS) entry which is preliminary data.</text>
</comment>
<gene>
    <name evidence="1" type="ORF">P4U43_04025</name>
</gene>
<proteinExistence type="predicted"/>
<keyword evidence="2" id="KW-1185">Reference proteome</keyword>
<protein>
    <submittedName>
        <fullName evidence="1">Uncharacterized protein</fullName>
    </submittedName>
</protein>
<accession>A0ABT6CTX0</accession>
<dbReference type="EMBL" id="JAROKN010000005">
    <property type="protein sequence ID" value="MDF9276957.1"/>
    <property type="molecule type" value="Genomic_DNA"/>
</dbReference>
<dbReference type="Proteomes" id="UP001220456">
    <property type="component" value="Unassembled WGS sequence"/>
</dbReference>
<evidence type="ECO:0000313" key="1">
    <source>
        <dbReference type="EMBL" id="MDF9276957.1"/>
    </source>
</evidence>
<sequence length="44" mass="4556">MGQGTRRVPYPALAGLALMGGAVVSGAFGQGADVRELRDQLGRR</sequence>
<dbReference type="RefSeq" id="WP_277357561.1">
    <property type="nucleotide sequence ID" value="NZ_JAROKN010000005.1"/>
</dbReference>
<organism evidence="1 2">
    <name type="scientific">Arthrobacter vasquezii</name>
    <dbReference type="NCBI Taxonomy" id="2977629"/>
    <lineage>
        <taxon>Bacteria</taxon>
        <taxon>Bacillati</taxon>
        <taxon>Actinomycetota</taxon>
        <taxon>Actinomycetes</taxon>
        <taxon>Micrococcales</taxon>
        <taxon>Micrococcaceae</taxon>
        <taxon>Arthrobacter</taxon>
    </lineage>
</organism>
<evidence type="ECO:0000313" key="2">
    <source>
        <dbReference type="Proteomes" id="UP001220456"/>
    </source>
</evidence>
<name>A0ABT6CTX0_9MICC</name>